<dbReference type="RefSeq" id="WP_011824797.1">
    <property type="nucleotide sequence ID" value="NC_008820.1"/>
</dbReference>
<proteinExistence type="predicted"/>
<dbReference type="PANTHER" id="PTHR43300:SF7">
    <property type="entry name" value="UDP-N-ACETYLBACILLOSAMINE N-ACETYLTRANSFERASE"/>
    <property type="match status" value="1"/>
</dbReference>
<dbReference type="Proteomes" id="UP000002274">
    <property type="component" value="Chromosome"/>
</dbReference>
<dbReference type="InterPro" id="IPR020019">
    <property type="entry name" value="AcTrfase_PglD-like"/>
</dbReference>
<dbReference type="InterPro" id="IPR050179">
    <property type="entry name" value="Trans_hexapeptide_repeat"/>
</dbReference>
<dbReference type="GO" id="GO:0043886">
    <property type="term" value="F:structural constituent of carboxysome shell"/>
    <property type="evidence" value="ECO:0007669"/>
    <property type="project" value="UniProtKB-ARBA"/>
</dbReference>
<accession>A2C5V6</accession>
<dbReference type="PANTHER" id="PTHR43300">
    <property type="entry name" value="ACETYLTRANSFERASE"/>
    <property type="match status" value="1"/>
</dbReference>
<dbReference type="HOGENOM" id="CLU_081811_2_3_3"/>
<feature type="domain" description="Mannose-1-phosphate guanyltransferase C-terminal" evidence="4">
    <location>
        <begin position="93"/>
        <end position="181"/>
    </location>
</feature>
<feature type="active site" description="Proton acceptor" evidence="1">
    <location>
        <position position="140"/>
    </location>
</feature>
<feature type="domain" description="PglD N-terminal" evidence="3">
    <location>
        <begin position="5"/>
        <end position="83"/>
    </location>
</feature>
<feature type="binding site" evidence="2">
    <location>
        <position position="73"/>
    </location>
    <ligand>
        <name>substrate</name>
    </ligand>
</feature>
<dbReference type="InterPro" id="IPR011004">
    <property type="entry name" value="Trimer_LpxA-like_sf"/>
</dbReference>
<dbReference type="InterPro" id="IPR056729">
    <property type="entry name" value="GMPPB_C"/>
</dbReference>
<feature type="binding site" evidence="2">
    <location>
        <position position="149"/>
    </location>
    <ligand>
        <name>acetyl-CoA</name>
        <dbReference type="ChEBI" id="CHEBI:57288"/>
    </ligand>
</feature>
<evidence type="ECO:0000313" key="5">
    <source>
        <dbReference type="EMBL" id="ABM76866.1"/>
    </source>
</evidence>
<dbReference type="STRING" id="59922.P9303_01111"/>
<dbReference type="KEGG" id="pmf:P9303_01111"/>
<evidence type="ECO:0000313" key="6">
    <source>
        <dbReference type="Proteomes" id="UP000002274"/>
    </source>
</evidence>
<organism evidence="5 6">
    <name type="scientific">Prochlorococcus marinus (strain MIT 9303)</name>
    <dbReference type="NCBI Taxonomy" id="59922"/>
    <lineage>
        <taxon>Bacteria</taxon>
        <taxon>Bacillati</taxon>
        <taxon>Cyanobacteriota</taxon>
        <taxon>Cyanophyceae</taxon>
        <taxon>Synechococcales</taxon>
        <taxon>Prochlorococcaceae</taxon>
        <taxon>Prochlorococcus</taxon>
    </lineage>
</organism>
<dbReference type="Gene3D" id="3.40.50.20">
    <property type="match status" value="1"/>
</dbReference>
<evidence type="ECO:0000256" key="2">
    <source>
        <dbReference type="PIRSR" id="PIRSR620019-2"/>
    </source>
</evidence>
<name>A2C5V6_PROM3</name>
<dbReference type="Pfam" id="PF25087">
    <property type="entry name" value="GMPPB_C"/>
    <property type="match status" value="1"/>
</dbReference>
<dbReference type="InterPro" id="IPR041561">
    <property type="entry name" value="PglD_N"/>
</dbReference>
<evidence type="ECO:0000259" key="4">
    <source>
        <dbReference type="Pfam" id="PF25087"/>
    </source>
</evidence>
<dbReference type="EMBL" id="CP000554">
    <property type="protein sequence ID" value="ABM76866.1"/>
    <property type="molecule type" value="Genomic_DNA"/>
</dbReference>
<sequence length="198" mass="21367">MKKSLLLIGCGGHAKSVIDLIESKNDFYIYGLIGLENDRGININDYGVIGVDQDLQQLRNEIDMAFVAIGHFGNTCKRRIITKVIKNYDYTLPTIISQHCTISKRAVVGNGTSIGHGCVINSGVIVENSCIINSKTLIEHDSIIGEHSHVSTGVIINGNVEIGSDCFIGSGCIIREGLKVPDGTIISAGTRVMGWPLR</sequence>
<dbReference type="Pfam" id="PF17836">
    <property type="entry name" value="PglD_N"/>
    <property type="match status" value="1"/>
</dbReference>
<gene>
    <name evidence="5" type="ordered locus">P9303_01111</name>
</gene>
<dbReference type="BioCyc" id="PMAR59922:G1G80-107-MONOMER"/>
<protein>
    <submittedName>
        <fullName evidence="5">Uncharacterized protein</fullName>
    </submittedName>
</protein>
<reference evidence="5 6" key="1">
    <citation type="journal article" date="2007" name="PLoS Genet.">
        <title>Patterns and implications of gene gain and loss in the evolution of Prochlorococcus.</title>
        <authorList>
            <person name="Kettler G.C."/>
            <person name="Martiny A.C."/>
            <person name="Huang K."/>
            <person name="Zucker J."/>
            <person name="Coleman M.L."/>
            <person name="Rodrigue S."/>
            <person name="Chen F."/>
            <person name="Lapidus A."/>
            <person name="Ferriera S."/>
            <person name="Johnson J."/>
            <person name="Steglich C."/>
            <person name="Church G.M."/>
            <person name="Richardson P."/>
            <person name="Chisholm S.W."/>
        </authorList>
    </citation>
    <scope>NUCLEOTIDE SEQUENCE [LARGE SCALE GENOMIC DNA]</scope>
    <source>
        <strain evidence="5 6">MIT 9303</strain>
    </source>
</reference>
<evidence type="ECO:0000256" key="1">
    <source>
        <dbReference type="PIRSR" id="PIRSR620019-1"/>
    </source>
</evidence>
<dbReference type="AlphaFoldDB" id="A2C5V6"/>
<feature type="site" description="Increases basicity of active site His" evidence="1">
    <location>
        <position position="141"/>
    </location>
</feature>
<evidence type="ECO:0000259" key="3">
    <source>
        <dbReference type="Pfam" id="PF17836"/>
    </source>
</evidence>
<dbReference type="CDD" id="cd03360">
    <property type="entry name" value="LbH_AT_putative"/>
    <property type="match status" value="1"/>
</dbReference>
<dbReference type="SUPFAM" id="SSF51161">
    <property type="entry name" value="Trimeric LpxA-like enzymes"/>
    <property type="match status" value="1"/>
</dbReference>
<dbReference type="Gene3D" id="2.160.10.10">
    <property type="entry name" value="Hexapeptide repeat proteins"/>
    <property type="match status" value="1"/>
</dbReference>
<dbReference type="GO" id="GO:0031470">
    <property type="term" value="C:carboxysome"/>
    <property type="evidence" value="ECO:0007669"/>
    <property type="project" value="UniProtKB-ARBA"/>
</dbReference>